<gene>
    <name evidence="4" type="ORF">IW261DRAFT_1568462</name>
</gene>
<dbReference type="AlphaFoldDB" id="A0AA39UDS0"/>
<evidence type="ECO:0000256" key="3">
    <source>
        <dbReference type="SAM" id="SignalP"/>
    </source>
</evidence>
<comment type="caution">
    <text evidence="4">The sequence shown here is derived from an EMBL/GenBank/DDBJ whole genome shotgun (WGS) entry which is preliminary data.</text>
</comment>
<dbReference type="Proteomes" id="UP001175227">
    <property type="component" value="Unassembled WGS sequence"/>
</dbReference>
<accession>A0AA39UDS0</accession>
<feature type="region of interest" description="Disordered" evidence="1">
    <location>
        <begin position="185"/>
        <end position="205"/>
    </location>
</feature>
<name>A0AA39UDS0_9AGAR</name>
<sequence>MSFPFFPLLCAFMALLPVVLSLNGLGAPEALQSTPISLHGNGQSGPGPDCPGALLAGYTLQGSVKVITKDGTVYDIAFDYTCPSGRGCIPALPEGIRNCLGLPAPANPDGGSEQTASRLTPGSGGGAPTAAPAGMTMDISNESSITPSHTLGNGQSTESYFGVMQTASSESGGSTTLTAATMMDIPNGSLIPSSPASETTPPSKSTTKAISTEAIVGIAVGAFALLLSVLLALFIWRLRSRQKARESAPSRAFWRSLDKKNIPGV</sequence>
<proteinExistence type="predicted"/>
<organism evidence="4 5">
    <name type="scientific">Armillaria novae-zelandiae</name>
    <dbReference type="NCBI Taxonomy" id="153914"/>
    <lineage>
        <taxon>Eukaryota</taxon>
        <taxon>Fungi</taxon>
        <taxon>Dikarya</taxon>
        <taxon>Basidiomycota</taxon>
        <taxon>Agaricomycotina</taxon>
        <taxon>Agaricomycetes</taxon>
        <taxon>Agaricomycetidae</taxon>
        <taxon>Agaricales</taxon>
        <taxon>Marasmiineae</taxon>
        <taxon>Physalacriaceae</taxon>
        <taxon>Armillaria</taxon>
    </lineage>
</organism>
<feature type="compositionally biased region" description="Polar residues" evidence="1">
    <location>
        <begin position="138"/>
        <end position="152"/>
    </location>
</feature>
<keyword evidence="2" id="KW-1133">Transmembrane helix</keyword>
<evidence type="ECO:0000313" key="5">
    <source>
        <dbReference type="Proteomes" id="UP001175227"/>
    </source>
</evidence>
<keyword evidence="5" id="KW-1185">Reference proteome</keyword>
<feature type="compositionally biased region" description="Low complexity" evidence="1">
    <location>
        <begin position="191"/>
        <end position="205"/>
    </location>
</feature>
<feature type="chain" id="PRO_5041249166" description="Mid2 domain-containing protein" evidence="3">
    <location>
        <begin position="22"/>
        <end position="265"/>
    </location>
</feature>
<evidence type="ECO:0000256" key="1">
    <source>
        <dbReference type="SAM" id="MobiDB-lite"/>
    </source>
</evidence>
<keyword evidence="2" id="KW-0472">Membrane</keyword>
<feature type="signal peptide" evidence="3">
    <location>
        <begin position="1"/>
        <end position="21"/>
    </location>
</feature>
<reference evidence="4" key="1">
    <citation type="submission" date="2023-06" db="EMBL/GenBank/DDBJ databases">
        <authorList>
            <consortium name="Lawrence Berkeley National Laboratory"/>
            <person name="Ahrendt S."/>
            <person name="Sahu N."/>
            <person name="Indic B."/>
            <person name="Wong-Bajracharya J."/>
            <person name="Merenyi Z."/>
            <person name="Ke H.-M."/>
            <person name="Monk M."/>
            <person name="Kocsube S."/>
            <person name="Drula E."/>
            <person name="Lipzen A."/>
            <person name="Balint B."/>
            <person name="Henrissat B."/>
            <person name="Andreopoulos B."/>
            <person name="Martin F.M."/>
            <person name="Harder C.B."/>
            <person name="Rigling D."/>
            <person name="Ford K.L."/>
            <person name="Foster G.D."/>
            <person name="Pangilinan J."/>
            <person name="Papanicolaou A."/>
            <person name="Barry K."/>
            <person name="LaButti K."/>
            <person name="Viragh M."/>
            <person name="Koriabine M."/>
            <person name="Yan M."/>
            <person name="Riley R."/>
            <person name="Champramary S."/>
            <person name="Plett K.L."/>
            <person name="Tsai I.J."/>
            <person name="Slot J."/>
            <person name="Sipos G."/>
            <person name="Plett J."/>
            <person name="Nagy L.G."/>
            <person name="Grigoriev I.V."/>
        </authorList>
    </citation>
    <scope>NUCLEOTIDE SEQUENCE</scope>
    <source>
        <strain evidence="4">ICMP 16352</strain>
    </source>
</reference>
<feature type="region of interest" description="Disordered" evidence="1">
    <location>
        <begin position="106"/>
        <end position="152"/>
    </location>
</feature>
<evidence type="ECO:0000313" key="4">
    <source>
        <dbReference type="EMBL" id="KAK0474975.1"/>
    </source>
</evidence>
<evidence type="ECO:0008006" key="6">
    <source>
        <dbReference type="Google" id="ProtNLM"/>
    </source>
</evidence>
<feature type="transmembrane region" description="Helical" evidence="2">
    <location>
        <begin position="214"/>
        <end position="236"/>
    </location>
</feature>
<protein>
    <recommendedName>
        <fullName evidence="6">Mid2 domain-containing protein</fullName>
    </recommendedName>
</protein>
<dbReference type="EMBL" id="JAUEPR010000025">
    <property type="protein sequence ID" value="KAK0474975.1"/>
    <property type="molecule type" value="Genomic_DNA"/>
</dbReference>
<keyword evidence="3" id="KW-0732">Signal</keyword>
<keyword evidence="2" id="KW-0812">Transmembrane</keyword>
<evidence type="ECO:0000256" key="2">
    <source>
        <dbReference type="SAM" id="Phobius"/>
    </source>
</evidence>
<feature type="compositionally biased region" description="Low complexity" evidence="1">
    <location>
        <begin position="128"/>
        <end position="137"/>
    </location>
</feature>